<gene>
    <name evidence="3" type="ORF">NEMBOFW57_004206</name>
</gene>
<evidence type="ECO:0000256" key="2">
    <source>
        <dbReference type="SAM" id="MobiDB-lite"/>
    </source>
</evidence>
<evidence type="ECO:0000313" key="4">
    <source>
        <dbReference type="Proteomes" id="UP001197093"/>
    </source>
</evidence>
<dbReference type="AlphaFoldDB" id="A0AAD4I6H9"/>
<comment type="similarity">
    <text evidence="1">Belongs to the UPF0696 family.</text>
</comment>
<dbReference type="Gene3D" id="3.30.760.10">
    <property type="entry name" value="RNA Cap, Translation Initiation Factor Eif4e"/>
    <property type="match status" value="1"/>
</dbReference>
<accession>A0AAD4I6H9</accession>
<dbReference type="InterPro" id="IPR015034">
    <property type="entry name" value="Bles03"/>
</dbReference>
<proteinExistence type="inferred from homology"/>
<name>A0AAD4I6H9_9PEZI</name>
<evidence type="ECO:0000256" key="1">
    <source>
        <dbReference type="ARBA" id="ARBA00010568"/>
    </source>
</evidence>
<dbReference type="SUPFAM" id="SSF55418">
    <property type="entry name" value="eIF4e-like"/>
    <property type="match status" value="1"/>
</dbReference>
<evidence type="ECO:0000313" key="3">
    <source>
        <dbReference type="EMBL" id="KAG7294138.1"/>
    </source>
</evidence>
<evidence type="ECO:0008006" key="5">
    <source>
        <dbReference type="Google" id="ProtNLM"/>
    </source>
</evidence>
<feature type="region of interest" description="Disordered" evidence="2">
    <location>
        <begin position="1"/>
        <end position="21"/>
    </location>
</feature>
<dbReference type="EMBL" id="JAHCVI010000001">
    <property type="protein sequence ID" value="KAG7294138.1"/>
    <property type="molecule type" value="Genomic_DNA"/>
</dbReference>
<dbReference type="PANTHER" id="PTHR31977">
    <property type="entry name" value="UPF0696 PROTEIN C11ORF68"/>
    <property type="match status" value="1"/>
</dbReference>
<reference evidence="3" key="1">
    <citation type="submission" date="2023-02" db="EMBL/GenBank/DDBJ databases">
        <authorList>
            <person name="Palmer J.M."/>
        </authorList>
    </citation>
    <scope>NUCLEOTIDE SEQUENCE</scope>
    <source>
        <strain evidence="3">FW57</strain>
    </source>
</reference>
<dbReference type="Pfam" id="PF08939">
    <property type="entry name" value="Bles03"/>
    <property type="match status" value="1"/>
</dbReference>
<protein>
    <recommendedName>
        <fullName evidence="5">DUF1917-domain-containing protein</fullName>
    </recommendedName>
</protein>
<keyword evidence="4" id="KW-1185">Reference proteome</keyword>
<organism evidence="3 4">
    <name type="scientific">Staphylotrichum longicolle</name>
    <dbReference type="NCBI Taxonomy" id="669026"/>
    <lineage>
        <taxon>Eukaryota</taxon>
        <taxon>Fungi</taxon>
        <taxon>Dikarya</taxon>
        <taxon>Ascomycota</taxon>
        <taxon>Pezizomycotina</taxon>
        <taxon>Sordariomycetes</taxon>
        <taxon>Sordariomycetidae</taxon>
        <taxon>Sordariales</taxon>
        <taxon>Chaetomiaceae</taxon>
        <taxon>Staphylotrichum</taxon>
    </lineage>
</organism>
<comment type="caution">
    <text evidence="3">The sequence shown here is derived from an EMBL/GenBank/DDBJ whole genome shotgun (WGS) entry which is preliminary data.</text>
</comment>
<sequence length="247" mass="27492">MPPDAMDLDPPSPPSAPDAEPCNPCVHLLPYARDTNEPIAHFLQRLPPAQAALTAPAHLLPPWYWIANPHRSAYPAHPKDVPSFTREGAALLQAFRQNMASLGRGDYAVKEQLRECLQREIGEAAKRRGVTAGKWMLFPQVSEVNEVWRTVCEGVDANRLGTGAKVSTSGKEGDPARLICVYTRDFTDVEDVKRVLYALVQMGLVRADMPRGIMYKCDAYTYLDIYGNNEYGLRASVYSSKEMLGER</sequence>
<dbReference type="Proteomes" id="UP001197093">
    <property type="component" value="Unassembled WGS sequence"/>
</dbReference>
<dbReference type="PANTHER" id="PTHR31977:SF1">
    <property type="entry name" value="UPF0696 PROTEIN C11ORF68"/>
    <property type="match status" value="1"/>
</dbReference>
<dbReference type="InterPro" id="IPR023398">
    <property type="entry name" value="TIF_eIF4e-like"/>
</dbReference>